<dbReference type="EMBL" id="CAWUON010000167">
    <property type="protein sequence ID" value="CAK7274940.1"/>
    <property type="molecule type" value="Genomic_DNA"/>
</dbReference>
<protein>
    <recommendedName>
        <fullName evidence="2">Amidase domain-containing protein</fullName>
    </recommendedName>
</protein>
<keyword evidence="4" id="KW-1185">Reference proteome</keyword>
<dbReference type="SUPFAM" id="SSF75304">
    <property type="entry name" value="Amidase signature (AS) enzymes"/>
    <property type="match status" value="1"/>
</dbReference>
<evidence type="ECO:0000259" key="2">
    <source>
        <dbReference type="Pfam" id="PF01425"/>
    </source>
</evidence>
<accession>A0ABP0E2Y8</accession>
<dbReference type="PANTHER" id="PTHR11895">
    <property type="entry name" value="TRANSAMIDASE"/>
    <property type="match status" value="1"/>
</dbReference>
<dbReference type="InterPro" id="IPR023631">
    <property type="entry name" value="Amidase_dom"/>
</dbReference>
<proteinExistence type="predicted"/>
<sequence length="169" mass="18111">MSVVVIPGATVPNLSDDEFESHLAHVGIRNLSNTEKAAYKPILQSFLAVMRKVDEDPDYTPPSLNSEPATTDRNYTTPNPEENPMNAWSHICNIGNTSLPTKTPGAMQGRSVAIKDNISVAGVPTTIGLPPELFEGGQYPTASVDATVVARLLDAGAFIRGTSTCEGWW</sequence>
<dbReference type="Pfam" id="PF01425">
    <property type="entry name" value="Amidase"/>
    <property type="match status" value="1"/>
</dbReference>
<reference evidence="3 4" key="1">
    <citation type="submission" date="2024-01" db="EMBL/GenBank/DDBJ databases">
        <authorList>
            <person name="Allen C."/>
            <person name="Tagirdzhanova G."/>
        </authorList>
    </citation>
    <scope>NUCLEOTIDE SEQUENCE [LARGE SCALE GENOMIC DNA]</scope>
    <source>
        <strain evidence="3 4">CBS 119000</strain>
    </source>
</reference>
<evidence type="ECO:0000313" key="4">
    <source>
        <dbReference type="Proteomes" id="UP001642502"/>
    </source>
</evidence>
<dbReference type="InterPro" id="IPR036928">
    <property type="entry name" value="AS_sf"/>
</dbReference>
<comment type="caution">
    <text evidence="3">The sequence shown here is derived from an EMBL/GenBank/DDBJ whole genome shotgun (WGS) entry which is preliminary data.</text>
</comment>
<dbReference type="PANTHER" id="PTHR11895:SF170">
    <property type="entry name" value="AMIDASE"/>
    <property type="match status" value="1"/>
</dbReference>
<organism evidence="3 4">
    <name type="scientific">Sporothrix epigloea</name>
    <dbReference type="NCBI Taxonomy" id="1892477"/>
    <lineage>
        <taxon>Eukaryota</taxon>
        <taxon>Fungi</taxon>
        <taxon>Dikarya</taxon>
        <taxon>Ascomycota</taxon>
        <taxon>Pezizomycotina</taxon>
        <taxon>Sordariomycetes</taxon>
        <taxon>Sordariomycetidae</taxon>
        <taxon>Ophiostomatales</taxon>
        <taxon>Ophiostomataceae</taxon>
        <taxon>Sporothrix</taxon>
    </lineage>
</organism>
<feature type="domain" description="Amidase" evidence="2">
    <location>
        <begin position="101"/>
        <end position="163"/>
    </location>
</feature>
<feature type="region of interest" description="Disordered" evidence="1">
    <location>
        <begin position="57"/>
        <end position="80"/>
    </location>
</feature>
<dbReference type="InterPro" id="IPR000120">
    <property type="entry name" value="Amidase"/>
</dbReference>
<gene>
    <name evidence="3" type="ORF">SEPCBS119000_006431</name>
</gene>
<evidence type="ECO:0000256" key="1">
    <source>
        <dbReference type="SAM" id="MobiDB-lite"/>
    </source>
</evidence>
<evidence type="ECO:0000313" key="3">
    <source>
        <dbReference type="EMBL" id="CAK7274940.1"/>
    </source>
</evidence>
<dbReference type="Gene3D" id="3.90.1300.10">
    <property type="entry name" value="Amidase signature (AS) domain"/>
    <property type="match status" value="1"/>
</dbReference>
<dbReference type="Proteomes" id="UP001642502">
    <property type="component" value="Unassembled WGS sequence"/>
</dbReference>
<name>A0ABP0E2Y8_9PEZI</name>
<feature type="compositionally biased region" description="Polar residues" evidence="1">
    <location>
        <begin position="62"/>
        <end position="80"/>
    </location>
</feature>